<evidence type="ECO:0000259" key="9">
    <source>
        <dbReference type="Pfam" id="PF02838"/>
    </source>
</evidence>
<evidence type="ECO:0000256" key="3">
    <source>
        <dbReference type="ARBA" id="ARBA00012663"/>
    </source>
</evidence>
<dbReference type="Proteomes" id="UP000239872">
    <property type="component" value="Unassembled WGS sequence"/>
</dbReference>
<comment type="similarity">
    <text evidence="2">Belongs to the glycosyl hydrolase 20 family.</text>
</comment>
<dbReference type="Pfam" id="PF13290">
    <property type="entry name" value="CHB_HEX_C_1"/>
    <property type="match status" value="1"/>
</dbReference>
<evidence type="ECO:0000313" key="11">
    <source>
        <dbReference type="EMBL" id="PQJ10651.1"/>
    </source>
</evidence>
<reference evidence="11 12" key="1">
    <citation type="submission" date="2018-01" db="EMBL/GenBank/DDBJ databases">
        <title>A novel member of the phylum Bacteroidetes isolated from glacier ice.</title>
        <authorList>
            <person name="Liu Q."/>
            <person name="Xin Y.-H."/>
        </authorList>
    </citation>
    <scope>NUCLEOTIDE SEQUENCE [LARGE SCALE GENOMIC DNA]</scope>
    <source>
        <strain evidence="11 12">RB1R16</strain>
    </source>
</reference>
<dbReference type="PRINTS" id="PR00738">
    <property type="entry name" value="GLHYDRLASE20"/>
</dbReference>
<dbReference type="GO" id="GO:0016020">
    <property type="term" value="C:membrane"/>
    <property type="evidence" value="ECO:0007669"/>
    <property type="project" value="TreeGrafter"/>
</dbReference>
<dbReference type="InterPro" id="IPR025705">
    <property type="entry name" value="Beta_hexosaminidase_sua/sub"/>
</dbReference>
<dbReference type="PANTHER" id="PTHR22600:SF57">
    <property type="entry name" value="BETA-N-ACETYLHEXOSAMINIDASE"/>
    <property type="match status" value="1"/>
</dbReference>
<dbReference type="Pfam" id="PF00728">
    <property type="entry name" value="Glyco_hydro_20"/>
    <property type="match status" value="1"/>
</dbReference>
<feature type="domain" description="GH29D-like beta-sandwich" evidence="10">
    <location>
        <begin position="551"/>
        <end position="610"/>
    </location>
</feature>
<dbReference type="GO" id="GO:0004563">
    <property type="term" value="F:beta-N-acetylhexosaminidase activity"/>
    <property type="evidence" value="ECO:0007669"/>
    <property type="project" value="UniProtKB-EC"/>
</dbReference>
<name>A0A2S7SVK6_9BACT</name>
<organism evidence="11 12">
    <name type="scientific">Flavipsychrobacter stenotrophus</name>
    <dbReference type="NCBI Taxonomy" id="2077091"/>
    <lineage>
        <taxon>Bacteria</taxon>
        <taxon>Pseudomonadati</taxon>
        <taxon>Bacteroidota</taxon>
        <taxon>Chitinophagia</taxon>
        <taxon>Chitinophagales</taxon>
        <taxon>Chitinophagaceae</taxon>
        <taxon>Flavipsychrobacter</taxon>
    </lineage>
</organism>
<dbReference type="GO" id="GO:0005975">
    <property type="term" value="P:carbohydrate metabolic process"/>
    <property type="evidence" value="ECO:0007669"/>
    <property type="project" value="InterPro"/>
</dbReference>
<dbReference type="CDD" id="cd06563">
    <property type="entry name" value="GH20_chitobiase-like"/>
    <property type="match status" value="1"/>
</dbReference>
<evidence type="ECO:0000256" key="2">
    <source>
        <dbReference type="ARBA" id="ARBA00006285"/>
    </source>
</evidence>
<protein>
    <recommendedName>
        <fullName evidence="3">beta-N-acetylhexosaminidase</fullName>
        <ecNumber evidence="3">3.2.1.52</ecNumber>
    </recommendedName>
</protein>
<sequence length="619" mass="68813">MRKIFLALSILLASQAFAQTDANMGIIPAPASISAQKGTFTLNPETSIIVDYPDHKAVKFLSDYLKKNGYNNNVVNINTMDKKPSMIKNAIMLFSNVPATMPVDGYEMKVSADQVTIYGKNAGLFYAVQTLLQMITPVKRGTATFACATIKDVPRFGYRGMHLDVARHFYSVDFIKKYIDVMAMYKLNTFHWHLTDDQGWRIEIKKYPKLTSVGSNRAQTKVGGFSGNNTDLFDNTPYGGFYTQEQIREVVAYATDRFINIVPEIEMPGHAMAAIAAYPILSCDPSKNYKVGETWGVYTDVFCPTDTTFKILNAVLDEVMDMFPGKYIHIGGDECPKDAWKKSGFCQQLIKDSTLRDEAGLQSYFVRRIERHINAMGRSMIGWDEILEGGVAPNATIMSWRGVSGGIAAAQLNHDVIMTPGSEGLYFDHAQSASTQEPLSIGGNAPLSKAYAYDPIPAELTGDQKKHVIGVQANLWTEYIATPAKAEFHLLPRMLALAEIAWTPVSSKNYNNFAQQRVPKHLAMLESKGYNYRVPEIIGASDTVLKGEDFKFELSPTVEGAKVHYTIDGYTPRETDMWYTEPLRIKVPSGKRLDLKAVIITPGGKRSNQVTVVLDNSGR</sequence>
<proteinExistence type="inferred from homology"/>
<dbReference type="Gene3D" id="3.20.20.80">
    <property type="entry name" value="Glycosidases"/>
    <property type="match status" value="1"/>
</dbReference>
<evidence type="ECO:0000259" key="10">
    <source>
        <dbReference type="Pfam" id="PF13290"/>
    </source>
</evidence>
<dbReference type="RefSeq" id="WP_105039379.1">
    <property type="nucleotide sequence ID" value="NZ_PPSL01000003.1"/>
</dbReference>
<dbReference type="SUPFAM" id="SSF51445">
    <property type="entry name" value="(Trans)glycosidases"/>
    <property type="match status" value="1"/>
</dbReference>
<dbReference type="EMBL" id="PPSL01000003">
    <property type="protein sequence ID" value="PQJ10651.1"/>
    <property type="molecule type" value="Genomic_DNA"/>
</dbReference>
<comment type="caution">
    <text evidence="11">The sequence shown here is derived from an EMBL/GenBank/DDBJ whole genome shotgun (WGS) entry which is preliminary data.</text>
</comment>
<dbReference type="InterPro" id="IPR017853">
    <property type="entry name" value="GH"/>
</dbReference>
<keyword evidence="12" id="KW-1185">Reference proteome</keyword>
<dbReference type="SUPFAM" id="SSF55545">
    <property type="entry name" value="beta-N-acetylhexosaminidase-like domain"/>
    <property type="match status" value="1"/>
</dbReference>
<feature type="signal peptide" evidence="7">
    <location>
        <begin position="1"/>
        <end position="18"/>
    </location>
</feature>
<dbReference type="GO" id="GO:0030203">
    <property type="term" value="P:glycosaminoglycan metabolic process"/>
    <property type="evidence" value="ECO:0007669"/>
    <property type="project" value="TreeGrafter"/>
</dbReference>
<evidence type="ECO:0000256" key="7">
    <source>
        <dbReference type="SAM" id="SignalP"/>
    </source>
</evidence>
<evidence type="ECO:0000313" key="12">
    <source>
        <dbReference type="Proteomes" id="UP000239872"/>
    </source>
</evidence>
<dbReference type="InterPro" id="IPR015883">
    <property type="entry name" value="Glyco_hydro_20_cat"/>
</dbReference>
<feature type="domain" description="Beta-hexosaminidase bacterial type N-terminal" evidence="9">
    <location>
        <begin position="24"/>
        <end position="152"/>
    </location>
</feature>
<feature type="chain" id="PRO_5015584417" description="beta-N-acetylhexosaminidase" evidence="7">
    <location>
        <begin position="19"/>
        <end position="619"/>
    </location>
</feature>
<dbReference type="EC" id="3.2.1.52" evidence="3"/>
<dbReference type="InterPro" id="IPR059177">
    <property type="entry name" value="GH29D-like_dom"/>
</dbReference>
<keyword evidence="4" id="KW-0378">Hydrolase</keyword>
<dbReference type="OrthoDB" id="726159at2"/>
<feature type="domain" description="Glycoside hydrolase family 20 catalytic" evidence="8">
    <location>
        <begin position="156"/>
        <end position="504"/>
    </location>
</feature>
<accession>A0A2S7SVK6</accession>
<dbReference type="InterPro" id="IPR029018">
    <property type="entry name" value="Hex-like_dom2"/>
</dbReference>
<dbReference type="PANTHER" id="PTHR22600">
    <property type="entry name" value="BETA-HEXOSAMINIDASE"/>
    <property type="match status" value="1"/>
</dbReference>
<dbReference type="PIRSF" id="PIRSF001093">
    <property type="entry name" value="B-hxosamndse_ab_euk"/>
    <property type="match status" value="1"/>
</dbReference>
<feature type="active site" description="Proton donor" evidence="6">
    <location>
        <position position="334"/>
    </location>
</feature>
<evidence type="ECO:0000259" key="8">
    <source>
        <dbReference type="Pfam" id="PF00728"/>
    </source>
</evidence>
<dbReference type="Gene3D" id="3.30.379.10">
    <property type="entry name" value="Chitobiase/beta-hexosaminidase domain 2-like"/>
    <property type="match status" value="1"/>
</dbReference>
<keyword evidence="7" id="KW-0732">Signal</keyword>
<gene>
    <name evidence="11" type="ORF">CJD36_011805</name>
</gene>
<evidence type="ECO:0000256" key="5">
    <source>
        <dbReference type="ARBA" id="ARBA00023295"/>
    </source>
</evidence>
<evidence type="ECO:0000256" key="1">
    <source>
        <dbReference type="ARBA" id="ARBA00001231"/>
    </source>
</evidence>
<evidence type="ECO:0000256" key="4">
    <source>
        <dbReference type="ARBA" id="ARBA00022801"/>
    </source>
</evidence>
<dbReference type="AlphaFoldDB" id="A0A2S7SVK6"/>
<evidence type="ECO:0000256" key="6">
    <source>
        <dbReference type="PIRSR" id="PIRSR625705-1"/>
    </source>
</evidence>
<comment type="catalytic activity">
    <reaction evidence="1">
        <text>Hydrolysis of terminal non-reducing N-acetyl-D-hexosamine residues in N-acetyl-beta-D-hexosaminides.</text>
        <dbReference type="EC" id="3.2.1.52"/>
    </reaction>
</comment>
<dbReference type="InterPro" id="IPR015882">
    <property type="entry name" value="HEX_bac_N"/>
</dbReference>
<keyword evidence="5" id="KW-0326">Glycosidase</keyword>
<dbReference type="Pfam" id="PF02838">
    <property type="entry name" value="Glyco_hydro_20b"/>
    <property type="match status" value="1"/>
</dbReference>